<feature type="transmembrane region" description="Helical" evidence="1">
    <location>
        <begin position="7"/>
        <end position="25"/>
    </location>
</feature>
<keyword evidence="1" id="KW-0812">Transmembrane</keyword>
<dbReference type="InParanoid" id="L7JZS8"/>
<protein>
    <submittedName>
        <fullName evidence="2">Uncharacterized protein</fullName>
    </submittedName>
</protein>
<gene>
    <name evidence="2" type="ORF">THOM_0031</name>
</gene>
<proteinExistence type="predicted"/>
<evidence type="ECO:0000256" key="1">
    <source>
        <dbReference type="SAM" id="Phobius"/>
    </source>
</evidence>
<dbReference type="HOGENOM" id="CLU_2998123_0_0_1"/>
<name>L7JZS8_TRAHO</name>
<keyword evidence="1" id="KW-0472">Membrane</keyword>
<evidence type="ECO:0000313" key="2">
    <source>
        <dbReference type="EMBL" id="ELQ76968.1"/>
    </source>
</evidence>
<reference evidence="2 3" key="1">
    <citation type="journal article" date="2012" name="PLoS Pathog.">
        <title>The genome of the obligate intracellular parasite Trachipleistophora hominis: new insights into microsporidian genome dynamics and reductive evolution.</title>
        <authorList>
            <person name="Heinz E."/>
            <person name="Williams T.A."/>
            <person name="Nakjang S."/>
            <person name="Noel C.J."/>
            <person name="Swan D.C."/>
            <person name="Goldberg A.V."/>
            <person name="Harris S.R."/>
            <person name="Weinmaier T."/>
            <person name="Markert S."/>
            <person name="Becher D."/>
            <person name="Bernhardt J."/>
            <person name="Dagan T."/>
            <person name="Hacker C."/>
            <person name="Lucocq J.M."/>
            <person name="Schweder T."/>
            <person name="Rattei T."/>
            <person name="Hall N."/>
            <person name="Hirt R.P."/>
            <person name="Embley T.M."/>
        </authorList>
    </citation>
    <scope>NUCLEOTIDE SEQUENCE [LARGE SCALE GENOMIC DNA]</scope>
</reference>
<dbReference type="EMBL" id="JH993799">
    <property type="protein sequence ID" value="ELQ76968.1"/>
    <property type="molecule type" value="Genomic_DNA"/>
</dbReference>
<sequence>MNIHLIKFVYTLGLIPGVQIIYRGLYGLWSMVTTTSSLFSCSALHEVCLCCALLLKG</sequence>
<evidence type="ECO:0000313" key="3">
    <source>
        <dbReference type="Proteomes" id="UP000011185"/>
    </source>
</evidence>
<keyword evidence="3" id="KW-1185">Reference proteome</keyword>
<accession>L7JZS8</accession>
<organism evidence="2 3">
    <name type="scientific">Trachipleistophora hominis</name>
    <name type="common">Microsporidian parasite</name>
    <dbReference type="NCBI Taxonomy" id="72359"/>
    <lineage>
        <taxon>Eukaryota</taxon>
        <taxon>Fungi</taxon>
        <taxon>Fungi incertae sedis</taxon>
        <taxon>Microsporidia</taxon>
        <taxon>Pleistophoridae</taxon>
        <taxon>Trachipleistophora</taxon>
    </lineage>
</organism>
<keyword evidence="1" id="KW-1133">Transmembrane helix</keyword>
<dbReference type="AlphaFoldDB" id="L7JZS8"/>
<dbReference type="Proteomes" id="UP000011185">
    <property type="component" value="Unassembled WGS sequence"/>
</dbReference>
<dbReference type="VEuPathDB" id="MicrosporidiaDB:THOM_0031"/>